<dbReference type="Gene3D" id="3.40.630.30">
    <property type="match status" value="1"/>
</dbReference>
<comment type="caution">
    <text evidence="1">The sequence shown here is derived from an EMBL/GenBank/DDBJ whole genome shotgun (WGS) entry which is preliminary data.</text>
</comment>
<evidence type="ECO:0000313" key="1">
    <source>
        <dbReference type="EMBL" id="RAJ24655.1"/>
    </source>
</evidence>
<dbReference type="OrthoDB" id="768656at2"/>
<reference evidence="1 2" key="1">
    <citation type="submission" date="2018-06" db="EMBL/GenBank/DDBJ databases">
        <title>Genomic Encyclopedia of Archaeal and Bacterial Type Strains, Phase II (KMG-II): from individual species to whole genera.</title>
        <authorList>
            <person name="Goeker M."/>
        </authorList>
    </citation>
    <scope>NUCLEOTIDE SEQUENCE [LARGE SCALE GENOMIC DNA]</scope>
    <source>
        <strain evidence="1 2">DSM 14825</strain>
    </source>
</reference>
<accession>A0A327S7I9</accession>
<dbReference type="SUPFAM" id="SSF55729">
    <property type="entry name" value="Acyl-CoA N-acyltransferases (Nat)"/>
    <property type="match status" value="1"/>
</dbReference>
<dbReference type="RefSeq" id="WP_111635726.1">
    <property type="nucleotide sequence ID" value="NZ_QLLR01000030.1"/>
</dbReference>
<dbReference type="AlphaFoldDB" id="A0A327S7I9"/>
<dbReference type="EMBL" id="QLLR01000030">
    <property type="protein sequence ID" value="RAJ24655.1"/>
    <property type="molecule type" value="Genomic_DNA"/>
</dbReference>
<sequence length="182" mass="21190">MKLTYEIKPADELSPLEIAVILNYWEEREWNTLTVEEFKEKFSGSEFHLLRDENSGIYCLTRINFDFKIELNHSVYNICELVGLVSVTKNRGYGQQLLQHIVHNLTTRKIECIGFCAKELRPFYEKCKLSILYNKAEYLQEKIADGQFEANSDDDIVIISIADDQYKLLAGLNEDCIGYLLF</sequence>
<dbReference type="Proteomes" id="UP000249754">
    <property type="component" value="Unassembled WGS sequence"/>
</dbReference>
<dbReference type="InterPro" id="IPR016181">
    <property type="entry name" value="Acyl_CoA_acyltransferase"/>
</dbReference>
<evidence type="ECO:0008006" key="3">
    <source>
        <dbReference type="Google" id="ProtNLM"/>
    </source>
</evidence>
<protein>
    <recommendedName>
        <fullName evidence="3">N-acetyltransferase domain-containing protein</fullName>
    </recommendedName>
</protein>
<name>A0A327S7I9_9SPHI</name>
<gene>
    <name evidence="1" type="ORF">LY11_04376</name>
</gene>
<organism evidence="1 2">
    <name type="scientific">Pedobacter cryoconitis</name>
    <dbReference type="NCBI Taxonomy" id="188932"/>
    <lineage>
        <taxon>Bacteria</taxon>
        <taxon>Pseudomonadati</taxon>
        <taxon>Bacteroidota</taxon>
        <taxon>Sphingobacteriia</taxon>
        <taxon>Sphingobacteriales</taxon>
        <taxon>Sphingobacteriaceae</taxon>
        <taxon>Pedobacter</taxon>
    </lineage>
</organism>
<proteinExistence type="predicted"/>
<evidence type="ECO:0000313" key="2">
    <source>
        <dbReference type="Proteomes" id="UP000249754"/>
    </source>
</evidence>